<protein>
    <submittedName>
        <fullName evidence="3">Uncharacterized protein</fullName>
    </submittedName>
</protein>
<accession>A0A1B6L059</accession>
<name>A0A1B6L059_9HEMI</name>
<feature type="compositionally biased region" description="Polar residues" evidence="2">
    <location>
        <begin position="182"/>
        <end position="199"/>
    </location>
</feature>
<reference evidence="3" key="1">
    <citation type="submission" date="2015-11" db="EMBL/GenBank/DDBJ databases">
        <title>De novo transcriptome assembly of four potential Pierce s Disease insect vectors from Arizona vineyards.</title>
        <authorList>
            <person name="Tassone E.E."/>
        </authorList>
    </citation>
    <scope>NUCLEOTIDE SEQUENCE</scope>
</reference>
<feature type="non-terminal residue" evidence="3">
    <location>
        <position position="234"/>
    </location>
</feature>
<dbReference type="EMBL" id="GEBQ01022937">
    <property type="protein sequence ID" value="JAT17040.1"/>
    <property type="molecule type" value="Transcribed_RNA"/>
</dbReference>
<dbReference type="AlphaFoldDB" id="A0A1B6L059"/>
<organism evidence="3">
    <name type="scientific">Graphocephala atropunctata</name>
    <dbReference type="NCBI Taxonomy" id="36148"/>
    <lineage>
        <taxon>Eukaryota</taxon>
        <taxon>Metazoa</taxon>
        <taxon>Ecdysozoa</taxon>
        <taxon>Arthropoda</taxon>
        <taxon>Hexapoda</taxon>
        <taxon>Insecta</taxon>
        <taxon>Pterygota</taxon>
        <taxon>Neoptera</taxon>
        <taxon>Paraneoptera</taxon>
        <taxon>Hemiptera</taxon>
        <taxon>Auchenorrhyncha</taxon>
        <taxon>Membracoidea</taxon>
        <taxon>Cicadellidae</taxon>
        <taxon>Cicadellinae</taxon>
        <taxon>Cicadellini</taxon>
        <taxon>Graphocephala</taxon>
    </lineage>
</organism>
<evidence type="ECO:0000313" key="3">
    <source>
        <dbReference type="EMBL" id="JAT17040.1"/>
    </source>
</evidence>
<feature type="non-terminal residue" evidence="3">
    <location>
        <position position="1"/>
    </location>
</feature>
<gene>
    <name evidence="3" type="ORF">g.53047</name>
</gene>
<feature type="coiled-coil region" evidence="1">
    <location>
        <begin position="22"/>
        <end position="49"/>
    </location>
</feature>
<evidence type="ECO:0000256" key="2">
    <source>
        <dbReference type="SAM" id="MobiDB-lite"/>
    </source>
</evidence>
<feature type="compositionally biased region" description="Low complexity" evidence="2">
    <location>
        <begin position="107"/>
        <end position="116"/>
    </location>
</feature>
<evidence type="ECO:0000256" key="1">
    <source>
        <dbReference type="SAM" id="Coils"/>
    </source>
</evidence>
<sequence>IQELTEKNLELSKRFSYRENTQTSLEMKLEELEKDYQIISNQNVNITEKMFEMEKQLEKETLSRKQLEHVFEEHDLEKERIIRNYEEEILKLKTEVKQLRQGKSEISKQQQKSTKSVKLNDAETQTTDAQVSQHIHSICFTELTGMKAKQRELEIDVAKIKEDLQVKCNNPQTPIHIPYNTPPQHLSSRAQNKTKSHNSNGEKNKNVFSVSLQVAKRKIKSTTNTPPVQENKGK</sequence>
<keyword evidence="1" id="KW-0175">Coiled coil</keyword>
<feature type="region of interest" description="Disordered" evidence="2">
    <location>
        <begin position="173"/>
        <end position="234"/>
    </location>
</feature>
<feature type="region of interest" description="Disordered" evidence="2">
    <location>
        <begin position="100"/>
        <end position="123"/>
    </location>
</feature>
<proteinExistence type="predicted"/>